<reference evidence="1 2" key="1">
    <citation type="submission" date="2014-05" db="EMBL/GenBank/DDBJ databases">
        <authorList>
            <person name="Sibley D."/>
            <person name="Venepally P."/>
            <person name="Karamycheva S."/>
            <person name="Hadjithomas M."/>
            <person name="Khan A."/>
            <person name="Brunk B."/>
            <person name="Roos D."/>
            <person name="Caler E."/>
            <person name="Lorenzi H."/>
        </authorList>
    </citation>
    <scope>NUCLEOTIDE SEQUENCE [LARGE SCALE GENOMIC DNA]</scope>
    <source>
        <strain evidence="1 2">RUB</strain>
    </source>
</reference>
<sequence>EYEEYGAGILHRKTL</sequence>
<dbReference type="EMBL" id="AFYV02000648">
    <property type="protein sequence ID" value="KFG64387.1"/>
    <property type="molecule type" value="Genomic_DNA"/>
</dbReference>
<comment type="caution">
    <text evidence="1">The sequence shown here is derived from an EMBL/GenBank/DDBJ whole genome shotgun (WGS) entry which is preliminary data.</text>
</comment>
<dbReference type="Proteomes" id="UP000028834">
    <property type="component" value="Unassembled WGS sequence"/>
</dbReference>
<proteinExistence type="predicted"/>
<dbReference type="VEuPathDB" id="ToxoDB:TGRUB_248630B"/>
<name>A0A086M669_TOXGO</name>
<feature type="non-terminal residue" evidence="1">
    <location>
        <position position="1"/>
    </location>
</feature>
<evidence type="ECO:0000313" key="1">
    <source>
        <dbReference type="EMBL" id="KFG64387.1"/>
    </source>
</evidence>
<organism evidence="1 2">
    <name type="scientific">Toxoplasma gondii RUB</name>
    <dbReference type="NCBI Taxonomy" id="935652"/>
    <lineage>
        <taxon>Eukaryota</taxon>
        <taxon>Sar</taxon>
        <taxon>Alveolata</taxon>
        <taxon>Apicomplexa</taxon>
        <taxon>Conoidasida</taxon>
        <taxon>Coccidia</taxon>
        <taxon>Eucoccidiorida</taxon>
        <taxon>Eimeriorina</taxon>
        <taxon>Sarcocystidae</taxon>
        <taxon>Toxoplasma</taxon>
    </lineage>
</organism>
<gene>
    <name evidence="1" type="ORF">TGRUB_248630B</name>
</gene>
<protein>
    <submittedName>
        <fullName evidence="1">Actin-related protein ARP1</fullName>
    </submittedName>
</protein>
<accession>A0A086M669</accession>
<evidence type="ECO:0000313" key="2">
    <source>
        <dbReference type="Proteomes" id="UP000028834"/>
    </source>
</evidence>